<evidence type="ECO:0000313" key="3">
    <source>
        <dbReference type="EMBL" id="SMG22510.1"/>
    </source>
</evidence>
<reference evidence="4" key="1">
    <citation type="submission" date="2017-04" db="EMBL/GenBank/DDBJ databases">
        <authorList>
            <person name="Varghese N."/>
            <person name="Submissions S."/>
        </authorList>
    </citation>
    <scope>NUCLEOTIDE SEQUENCE [LARGE SCALE GENOMIC DNA]</scope>
    <source>
        <strain evidence="4">USBA 82</strain>
    </source>
</reference>
<dbReference type="Pfam" id="PF13304">
    <property type="entry name" value="AAA_21"/>
    <property type="match status" value="1"/>
</dbReference>
<protein>
    <submittedName>
        <fullName evidence="3">Predicted ATP-binding protein involved in virulence</fullName>
    </submittedName>
</protein>
<dbReference type="Proteomes" id="UP000193355">
    <property type="component" value="Unassembled WGS sequence"/>
</dbReference>
<dbReference type="GO" id="GO:0000731">
    <property type="term" value="P:DNA synthesis involved in DNA repair"/>
    <property type="evidence" value="ECO:0007669"/>
    <property type="project" value="TreeGrafter"/>
</dbReference>
<dbReference type="PANTHER" id="PTHR32182:SF23">
    <property type="entry name" value="ATP BINDING PROTEIN"/>
    <property type="match status" value="1"/>
</dbReference>
<dbReference type="OrthoDB" id="308933at2"/>
<accession>A0A1X7J4D3</accession>
<keyword evidence="3" id="KW-0067">ATP-binding</keyword>
<feature type="domain" description="Rad50/SbcC-type AAA" evidence="2">
    <location>
        <begin position="25"/>
        <end position="183"/>
    </location>
</feature>
<dbReference type="InterPro" id="IPR003959">
    <property type="entry name" value="ATPase_AAA_core"/>
</dbReference>
<dbReference type="STRING" id="561720.SAMN06275492_10840"/>
<dbReference type="InterPro" id="IPR027417">
    <property type="entry name" value="P-loop_NTPase"/>
</dbReference>
<gene>
    <name evidence="3" type="ORF">SAMN06275492_10840</name>
</gene>
<keyword evidence="4" id="KW-1185">Reference proteome</keyword>
<sequence length="470" mass="51866">MSEKGSSTEFKLQDGNIPPFHLEGLSLKNYRCFPEVDLSFHPRLTVFVAPNGGGKTAILDGVAASLRLFVDTMERRTASKGFDPQDIRRVTSPTGTMELCLPVWMEGKASFWGQDISWERDLKGAKEGSTQARTTTAGAKQLKDFALSLIAENDRWISGDGLAPTFPVIAYYGTGRLWGASRMTDGKKTSGITPNARFRGYGDCLSPSSHYKGFVDWLSRFSLESLSESMSSKKSPHFPKEALAAVAQVVDRVLAPTGWGGLEWDFVEKTPRVSNDKLGTLPVDSLSDGIRTMIGLVADIAYRCTVLNPHLGRSSVEGTPGIVLIDEVDMHLHPGWQQMVIPSLQEAFPMVQFIVTTHSPQVLSTVDKESIRVIEIGHGGVALKTPSYQTKGVESTDVLCRIMDIDPAPSIPEAELLSEYRAIIEEGDWEDDRAKRLRQSLVAHFGEKHPVMVDCDRLIRFQLVKRRSGI</sequence>
<organism evidence="3 4">
    <name type="scientific">Dethiosulfovibrio salsuginis</name>
    <dbReference type="NCBI Taxonomy" id="561720"/>
    <lineage>
        <taxon>Bacteria</taxon>
        <taxon>Thermotogati</taxon>
        <taxon>Synergistota</taxon>
        <taxon>Synergistia</taxon>
        <taxon>Synergistales</taxon>
        <taxon>Dethiosulfovibrionaceae</taxon>
        <taxon>Dethiosulfovibrio</taxon>
    </lineage>
</organism>
<evidence type="ECO:0000313" key="4">
    <source>
        <dbReference type="Proteomes" id="UP000193355"/>
    </source>
</evidence>
<feature type="domain" description="ATPase AAA-type core" evidence="1">
    <location>
        <begin position="269"/>
        <end position="364"/>
    </location>
</feature>
<dbReference type="GO" id="GO:0005524">
    <property type="term" value="F:ATP binding"/>
    <property type="evidence" value="ECO:0007669"/>
    <property type="project" value="UniProtKB-KW"/>
</dbReference>
<dbReference type="GO" id="GO:0006302">
    <property type="term" value="P:double-strand break repair"/>
    <property type="evidence" value="ECO:0007669"/>
    <property type="project" value="InterPro"/>
</dbReference>
<evidence type="ECO:0000259" key="1">
    <source>
        <dbReference type="Pfam" id="PF13304"/>
    </source>
</evidence>
<dbReference type="RefSeq" id="WP_085544184.1">
    <property type="nucleotide sequence ID" value="NZ_FXBB01000008.1"/>
</dbReference>
<proteinExistence type="predicted"/>
<dbReference type="GO" id="GO:0016887">
    <property type="term" value="F:ATP hydrolysis activity"/>
    <property type="evidence" value="ECO:0007669"/>
    <property type="project" value="InterPro"/>
</dbReference>
<dbReference type="InterPro" id="IPR038729">
    <property type="entry name" value="Rad50/SbcC_AAA"/>
</dbReference>
<keyword evidence="3" id="KW-0547">Nucleotide-binding</keyword>
<evidence type="ECO:0000259" key="2">
    <source>
        <dbReference type="Pfam" id="PF13476"/>
    </source>
</evidence>
<dbReference type="PANTHER" id="PTHR32182">
    <property type="entry name" value="DNA REPLICATION AND REPAIR PROTEIN RECF"/>
    <property type="match status" value="1"/>
</dbReference>
<dbReference type="Pfam" id="PF13476">
    <property type="entry name" value="AAA_23"/>
    <property type="match status" value="1"/>
</dbReference>
<name>A0A1X7J4D3_9BACT</name>
<dbReference type="EMBL" id="FXBB01000008">
    <property type="protein sequence ID" value="SMG22510.1"/>
    <property type="molecule type" value="Genomic_DNA"/>
</dbReference>
<dbReference type="AlphaFoldDB" id="A0A1X7J4D3"/>
<dbReference type="Gene3D" id="3.40.50.300">
    <property type="entry name" value="P-loop containing nucleotide triphosphate hydrolases"/>
    <property type="match status" value="2"/>
</dbReference>
<dbReference type="SUPFAM" id="SSF52540">
    <property type="entry name" value="P-loop containing nucleoside triphosphate hydrolases"/>
    <property type="match status" value="1"/>
</dbReference>